<gene>
    <name evidence="1" type="ORF">U473_00575</name>
</gene>
<dbReference type="AlphaFoldDB" id="A0A135L181"/>
<dbReference type="EMBL" id="LSKU01000001">
    <property type="protein sequence ID" value="KXG42705.1"/>
    <property type="molecule type" value="Genomic_DNA"/>
</dbReference>
<organism evidence="1 2">
    <name type="scientific">Tepidibacillus decaturensis</name>
    <dbReference type="NCBI Taxonomy" id="1413211"/>
    <lineage>
        <taxon>Bacteria</taxon>
        <taxon>Bacillati</taxon>
        <taxon>Bacillota</taxon>
        <taxon>Bacilli</taxon>
        <taxon>Bacillales</taxon>
        <taxon>Bacillaceae</taxon>
        <taxon>Tepidibacillus</taxon>
    </lineage>
</organism>
<name>A0A135L181_9BACI</name>
<keyword evidence="2" id="KW-1185">Reference proteome</keyword>
<proteinExistence type="predicted"/>
<dbReference type="Proteomes" id="UP000070352">
    <property type="component" value="Unassembled WGS sequence"/>
</dbReference>
<reference evidence="1 2" key="1">
    <citation type="submission" date="2016-02" db="EMBL/GenBank/DDBJ databases">
        <title>Draft Genome for Tepidibacillus decaturensis nov. sp. Strain Z9, an Anaerobic, Moderately Thermophilic and Heterotrophic Bacterium from Deep Subsurface of the Illinois Basin, USA.</title>
        <authorList>
            <person name="Dong Y."/>
            <person name="Chang J.Y."/>
            <person name="Sanford R."/>
            <person name="Fouke B.W."/>
        </authorList>
    </citation>
    <scope>NUCLEOTIDE SEQUENCE [LARGE SCALE GENOMIC DNA]</scope>
    <source>
        <strain evidence="1 2">Z9</strain>
    </source>
</reference>
<accession>A0A135L181</accession>
<evidence type="ECO:0000313" key="1">
    <source>
        <dbReference type="EMBL" id="KXG42705.1"/>
    </source>
</evidence>
<evidence type="ECO:0000313" key="2">
    <source>
        <dbReference type="Proteomes" id="UP000070352"/>
    </source>
</evidence>
<sequence length="147" mass="15357">MVLNKGFMVIMAIFVLGAVLLTDCIGGTGGETELEREAGVTDFSASANEEKAVAGEEDAPVDEEEVGESQAIATTSGTLKAINAVDGTVTIATESDNELVLKITSGSKIFVSESLPPLTQLDTVIGSKVSAEYHAETKTVMVIYIQD</sequence>
<comment type="caution">
    <text evidence="1">The sequence shown here is derived from an EMBL/GenBank/DDBJ whole genome shotgun (WGS) entry which is preliminary data.</text>
</comment>
<protein>
    <submittedName>
        <fullName evidence="1">Uncharacterized protein</fullName>
    </submittedName>
</protein>